<reference evidence="15 16" key="1">
    <citation type="submission" date="2023-07" db="EMBL/GenBank/DDBJ databases">
        <title>Sequencing the genomes of 1000 actinobacteria strains.</title>
        <authorList>
            <person name="Klenk H.-P."/>
        </authorList>
    </citation>
    <scope>NUCLEOTIDE SEQUENCE [LARGE SCALE GENOMIC DNA]</scope>
    <source>
        <strain evidence="15 16">DSM 44388</strain>
    </source>
</reference>
<evidence type="ECO:0000256" key="9">
    <source>
        <dbReference type="ARBA" id="ARBA00023012"/>
    </source>
</evidence>
<dbReference type="InterPro" id="IPR003661">
    <property type="entry name" value="HisK_dim/P_dom"/>
</dbReference>
<accession>A0ABT9NZS3</accession>
<evidence type="ECO:0000256" key="1">
    <source>
        <dbReference type="ARBA" id="ARBA00000085"/>
    </source>
</evidence>
<dbReference type="Pfam" id="PF02518">
    <property type="entry name" value="HATPase_c"/>
    <property type="match status" value="1"/>
</dbReference>
<dbReference type="CDD" id="cd00082">
    <property type="entry name" value="HisKA"/>
    <property type="match status" value="1"/>
</dbReference>
<keyword evidence="4" id="KW-0597">Phosphoprotein</keyword>
<dbReference type="GO" id="GO:0004673">
    <property type="term" value="F:protein histidine kinase activity"/>
    <property type="evidence" value="ECO:0007669"/>
    <property type="project" value="UniProtKB-EC"/>
</dbReference>
<keyword evidence="10 12" id="KW-0472">Membrane</keyword>
<evidence type="ECO:0000256" key="3">
    <source>
        <dbReference type="ARBA" id="ARBA00012438"/>
    </source>
</evidence>
<evidence type="ECO:0000256" key="2">
    <source>
        <dbReference type="ARBA" id="ARBA00004236"/>
    </source>
</evidence>
<dbReference type="InterPro" id="IPR003594">
    <property type="entry name" value="HATPase_dom"/>
</dbReference>
<dbReference type="PANTHER" id="PTHR45436:SF5">
    <property type="entry name" value="SENSOR HISTIDINE KINASE TRCS"/>
    <property type="match status" value="1"/>
</dbReference>
<dbReference type="EMBL" id="JAUSQZ010000001">
    <property type="protein sequence ID" value="MDP9825928.1"/>
    <property type="molecule type" value="Genomic_DNA"/>
</dbReference>
<evidence type="ECO:0000256" key="10">
    <source>
        <dbReference type="ARBA" id="ARBA00023136"/>
    </source>
</evidence>
<evidence type="ECO:0000256" key="4">
    <source>
        <dbReference type="ARBA" id="ARBA00022553"/>
    </source>
</evidence>
<dbReference type="SMART" id="SM00304">
    <property type="entry name" value="HAMP"/>
    <property type="match status" value="1"/>
</dbReference>
<dbReference type="SMART" id="SM00388">
    <property type="entry name" value="HisKA"/>
    <property type="match status" value="1"/>
</dbReference>
<evidence type="ECO:0000313" key="16">
    <source>
        <dbReference type="Proteomes" id="UP001235712"/>
    </source>
</evidence>
<dbReference type="CDD" id="cd00075">
    <property type="entry name" value="HATPase"/>
    <property type="match status" value="1"/>
</dbReference>
<evidence type="ECO:0000256" key="5">
    <source>
        <dbReference type="ARBA" id="ARBA00022679"/>
    </source>
</evidence>
<feature type="transmembrane region" description="Helical" evidence="12">
    <location>
        <begin position="39"/>
        <end position="62"/>
    </location>
</feature>
<dbReference type="Gene3D" id="6.10.340.10">
    <property type="match status" value="1"/>
</dbReference>
<feature type="domain" description="HAMP" evidence="14">
    <location>
        <begin position="215"/>
        <end position="268"/>
    </location>
</feature>
<dbReference type="SMART" id="SM00387">
    <property type="entry name" value="HATPase_c"/>
    <property type="match status" value="1"/>
</dbReference>
<dbReference type="InterPro" id="IPR005467">
    <property type="entry name" value="His_kinase_dom"/>
</dbReference>
<keyword evidence="9" id="KW-0902">Two-component regulatory system</keyword>
<evidence type="ECO:0000256" key="6">
    <source>
        <dbReference type="ARBA" id="ARBA00022692"/>
    </source>
</evidence>
<dbReference type="SUPFAM" id="SSF158472">
    <property type="entry name" value="HAMP domain-like"/>
    <property type="match status" value="1"/>
</dbReference>
<organism evidence="15 16">
    <name type="scientific">Kineosporia succinea</name>
    <dbReference type="NCBI Taxonomy" id="84632"/>
    <lineage>
        <taxon>Bacteria</taxon>
        <taxon>Bacillati</taxon>
        <taxon>Actinomycetota</taxon>
        <taxon>Actinomycetes</taxon>
        <taxon>Kineosporiales</taxon>
        <taxon>Kineosporiaceae</taxon>
        <taxon>Kineosporia</taxon>
    </lineage>
</organism>
<dbReference type="SUPFAM" id="SSF47384">
    <property type="entry name" value="Homodimeric domain of signal transducing histidine kinase"/>
    <property type="match status" value="1"/>
</dbReference>
<evidence type="ECO:0000256" key="11">
    <source>
        <dbReference type="SAM" id="MobiDB-lite"/>
    </source>
</evidence>
<protein>
    <recommendedName>
        <fullName evidence="3">histidine kinase</fullName>
        <ecNumber evidence="3">2.7.13.3</ecNumber>
    </recommendedName>
</protein>
<keyword evidence="6 12" id="KW-0812">Transmembrane</keyword>
<evidence type="ECO:0000256" key="8">
    <source>
        <dbReference type="ARBA" id="ARBA00022989"/>
    </source>
</evidence>
<dbReference type="Gene3D" id="1.10.287.130">
    <property type="match status" value="1"/>
</dbReference>
<dbReference type="PRINTS" id="PR00344">
    <property type="entry name" value="BCTRLSENSOR"/>
</dbReference>
<dbReference type="Gene3D" id="3.30.565.10">
    <property type="entry name" value="Histidine kinase-like ATPase, C-terminal domain"/>
    <property type="match status" value="1"/>
</dbReference>
<comment type="catalytic activity">
    <reaction evidence="1">
        <text>ATP + protein L-histidine = ADP + protein N-phospho-L-histidine.</text>
        <dbReference type="EC" id="2.7.13.3"/>
    </reaction>
</comment>
<evidence type="ECO:0000259" key="14">
    <source>
        <dbReference type="PROSITE" id="PS50885"/>
    </source>
</evidence>
<dbReference type="InterPro" id="IPR036890">
    <property type="entry name" value="HATPase_C_sf"/>
</dbReference>
<keyword evidence="7 15" id="KW-0418">Kinase</keyword>
<dbReference type="InterPro" id="IPR003660">
    <property type="entry name" value="HAMP_dom"/>
</dbReference>
<feature type="domain" description="Histidine kinase" evidence="13">
    <location>
        <begin position="283"/>
        <end position="504"/>
    </location>
</feature>
<evidence type="ECO:0000313" key="15">
    <source>
        <dbReference type="EMBL" id="MDP9825928.1"/>
    </source>
</evidence>
<evidence type="ECO:0000259" key="13">
    <source>
        <dbReference type="PROSITE" id="PS50109"/>
    </source>
</evidence>
<dbReference type="Pfam" id="PF00672">
    <property type="entry name" value="HAMP"/>
    <property type="match status" value="1"/>
</dbReference>
<dbReference type="Proteomes" id="UP001235712">
    <property type="component" value="Unassembled WGS sequence"/>
</dbReference>
<comment type="caution">
    <text evidence="15">The sequence shown here is derived from an EMBL/GenBank/DDBJ whole genome shotgun (WGS) entry which is preliminary data.</text>
</comment>
<dbReference type="PANTHER" id="PTHR45436">
    <property type="entry name" value="SENSOR HISTIDINE KINASE YKOH"/>
    <property type="match status" value="1"/>
</dbReference>
<dbReference type="SUPFAM" id="SSF55874">
    <property type="entry name" value="ATPase domain of HSP90 chaperone/DNA topoisomerase II/histidine kinase"/>
    <property type="match status" value="1"/>
</dbReference>
<keyword evidence="5 15" id="KW-0808">Transferase</keyword>
<dbReference type="InterPro" id="IPR004358">
    <property type="entry name" value="Sig_transdc_His_kin-like_C"/>
</dbReference>
<evidence type="ECO:0000256" key="7">
    <source>
        <dbReference type="ARBA" id="ARBA00022777"/>
    </source>
</evidence>
<dbReference type="Pfam" id="PF00512">
    <property type="entry name" value="HisKA"/>
    <property type="match status" value="1"/>
</dbReference>
<feature type="region of interest" description="Disordered" evidence="11">
    <location>
        <begin position="499"/>
        <end position="536"/>
    </location>
</feature>
<gene>
    <name evidence="15" type="ORF">J2S57_001677</name>
</gene>
<sequence length="536" mass="57307">MSTPTLNLPPGVPAEAPKAPGIVQTARARWNQAPLRARLVGIMVVLLVAGLALTGFATQYVLKSYLIGKVDSQLTQALPKIENAISRNQITRSEAQSWSLARYGIKICVDDGGVGSDFLPDYGPIPELSTMSYDQAEEHRVDGIYTVSSNEGDETQWRVISSGWTQDAVGLTGSVQIAMPLDDIDDAVNRLRILIAMFGLMVTVLFANLGWLVIRRSFKPLTEVEETAAAIAAGDLSRRVPAHPPTTEVGRLTHSLNGMLSQIESAFRQREASESRTRRFAADASHELRTPLASIRGFAELYRQGAVSEPEDVARTMSRIEDESRRMGTLVEDLLLLARLDEQRPARSEPVDLAVLAGDATHDARGLAPDRQVRLVGLTDTQGPTPAVVTGDDNRLRQVVANLVANAVRHTPKGSPIEVAVGRQDNVAVLEVRDHGEGLTPDHASKVFERFYRVDASRARHQGGGSGLGLSIVAAVIGSHGGRVGVAQTPGGGATFRVELPLTGAGPDETPDAPDTPDVPDDEPGQPLSPGASPSS</sequence>
<proteinExistence type="predicted"/>
<comment type="subcellular location">
    <subcellularLocation>
        <location evidence="2">Cell membrane</location>
    </subcellularLocation>
</comment>
<dbReference type="PROSITE" id="PS50885">
    <property type="entry name" value="HAMP"/>
    <property type="match status" value="1"/>
</dbReference>
<dbReference type="CDD" id="cd06225">
    <property type="entry name" value="HAMP"/>
    <property type="match status" value="1"/>
</dbReference>
<dbReference type="RefSeq" id="WP_307240219.1">
    <property type="nucleotide sequence ID" value="NZ_JAUSQZ010000001.1"/>
</dbReference>
<name>A0ABT9NZS3_9ACTN</name>
<dbReference type="InterPro" id="IPR050428">
    <property type="entry name" value="TCS_sensor_his_kinase"/>
</dbReference>
<dbReference type="PROSITE" id="PS50109">
    <property type="entry name" value="HIS_KIN"/>
    <property type="match status" value="1"/>
</dbReference>
<dbReference type="InterPro" id="IPR036097">
    <property type="entry name" value="HisK_dim/P_sf"/>
</dbReference>
<keyword evidence="8 12" id="KW-1133">Transmembrane helix</keyword>
<feature type="transmembrane region" description="Helical" evidence="12">
    <location>
        <begin position="193"/>
        <end position="214"/>
    </location>
</feature>
<keyword evidence="16" id="KW-1185">Reference proteome</keyword>
<dbReference type="EC" id="2.7.13.3" evidence="3"/>
<evidence type="ECO:0000256" key="12">
    <source>
        <dbReference type="SAM" id="Phobius"/>
    </source>
</evidence>